<proteinExistence type="inferred from homology"/>
<dbReference type="PANTHER" id="PTHR43245">
    <property type="entry name" value="BIFUNCTIONAL POLYMYXIN RESISTANCE PROTEIN ARNA"/>
    <property type="match status" value="1"/>
</dbReference>
<dbReference type="Proteomes" id="UP001302126">
    <property type="component" value="Unassembled WGS sequence"/>
</dbReference>
<protein>
    <recommendedName>
        <fullName evidence="3">3-beta hydroxysteroid dehydrogenase/isomerase domain-containing protein</fullName>
    </recommendedName>
</protein>
<reference evidence="4" key="2">
    <citation type="submission" date="2023-05" db="EMBL/GenBank/DDBJ databases">
        <authorList>
            <consortium name="Lawrence Berkeley National Laboratory"/>
            <person name="Steindorff A."/>
            <person name="Hensen N."/>
            <person name="Bonometti L."/>
            <person name="Westerberg I."/>
            <person name="Brannstrom I.O."/>
            <person name="Guillou S."/>
            <person name="Cros-Aarteil S."/>
            <person name="Calhoun S."/>
            <person name="Haridas S."/>
            <person name="Kuo A."/>
            <person name="Mondo S."/>
            <person name="Pangilinan J."/>
            <person name="Riley R."/>
            <person name="Labutti K."/>
            <person name="Andreopoulos B."/>
            <person name="Lipzen A."/>
            <person name="Chen C."/>
            <person name="Yanf M."/>
            <person name="Daum C."/>
            <person name="Ng V."/>
            <person name="Clum A."/>
            <person name="Ohm R."/>
            <person name="Martin F."/>
            <person name="Silar P."/>
            <person name="Natvig D."/>
            <person name="Lalanne C."/>
            <person name="Gautier V."/>
            <person name="Ament-Velasquez S.L."/>
            <person name="Kruys A."/>
            <person name="Hutchinson M.I."/>
            <person name="Powell A.J."/>
            <person name="Barry K."/>
            <person name="Miller A.N."/>
            <person name="Grigoriev I.V."/>
            <person name="Debuchy R."/>
            <person name="Gladieux P."/>
            <person name="Thoren M.H."/>
            <person name="Johannesson H."/>
        </authorList>
    </citation>
    <scope>NUCLEOTIDE SEQUENCE</scope>
    <source>
        <strain evidence="4">PSN309</strain>
    </source>
</reference>
<evidence type="ECO:0000259" key="3">
    <source>
        <dbReference type="Pfam" id="PF01073"/>
    </source>
</evidence>
<organism evidence="4 5">
    <name type="scientific">Podospora australis</name>
    <dbReference type="NCBI Taxonomy" id="1536484"/>
    <lineage>
        <taxon>Eukaryota</taxon>
        <taxon>Fungi</taxon>
        <taxon>Dikarya</taxon>
        <taxon>Ascomycota</taxon>
        <taxon>Pezizomycotina</taxon>
        <taxon>Sordariomycetes</taxon>
        <taxon>Sordariomycetidae</taxon>
        <taxon>Sordariales</taxon>
        <taxon>Podosporaceae</taxon>
        <taxon>Podospora</taxon>
    </lineage>
</organism>
<evidence type="ECO:0000313" key="5">
    <source>
        <dbReference type="Proteomes" id="UP001302126"/>
    </source>
</evidence>
<gene>
    <name evidence="4" type="ORF">QBC35DRAFT_483499</name>
</gene>
<comment type="caution">
    <text evidence="4">The sequence shown here is derived from an EMBL/GenBank/DDBJ whole genome shotgun (WGS) entry which is preliminary data.</text>
</comment>
<dbReference type="AlphaFoldDB" id="A0AAN6X2F5"/>
<sequence length="483" mass="52858">MAALFAIAVVVIGLIWAYRFNSALKSTPEAARKIGHRYWATQELRDAYEHTKKNPVDFGKHLPPKLERRYVIVGGSGLVGGDIVLQLLQRGQSPQSIRILDFSPLNRQDMLEKASGCDFVKTNITSVESVEAAFSKPWPSSVAKSPITVFHTAALIRPQERSILLYDRVSGVNRDGAVNVLNAAKKHGADVLIATSSASVSIKPVNFFTWPWQSSPKNYFQICDEKDFFAPIRTHEEFFANYAHSKAEAERAVCAANAPSFRTGCIRPGNAIYGQKTDPVLGTLLNDGEYVSWLPQVIQNYVSSRNVSLAHLDLEAALLSTPINSPPPACSGRPFVVTDKGPPITFWDMAYAAIVLSEKPIKLTHTEPIFIHMVAHIMEFWSLLLARFPFLTTVLGWKETSHPIHILQPATLNVSIHSFVDDSAARKPVAEGGIGYEPCATTLEGFCTQILEFNQEFSGAAGAKNNGGSKIAKVAKEAKGVAA</sequence>
<feature type="domain" description="3-beta hydroxysteroid dehydrogenase/isomerase" evidence="3">
    <location>
        <begin position="71"/>
        <end position="352"/>
    </location>
</feature>
<evidence type="ECO:0000313" key="4">
    <source>
        <dbReference type="EMBL" id="KAK4192828.1"/>
    </source>
</evidence>
<dbReference type="PANTHER" id="PTHR43245:SF51">
    <property type="entry name" value="SHORT CHAIN DEHYDROGENASE_REDUCTASE FAMILY 42E, MEMBER 2"/>
    <property type="match status" value="1"/>
</dbReference>
<name>A0AAN6X2F5_9PEZI</name>
<dbReference type="SUPFAM" id="SSF51735">
    <property type="entry name" value="NAD(P)-binding Rossmann-fold domains"/>
    <property type="match status" value="1"/>
</dbReference>
<evidence type="ECO:0000256" key="2">
    <source>
        <dbReference type="ARBA" id="ARBA00023002"/>
    </source>
</evidence>
<reference evidence="4" key="1">
    <citation type="journal article" date="2023" name="Mol. Phylogenet. Evol.">
        <title>Genome-scale phylogeny and comparative genomics of the fungal order Sordariales.</title>
        <authorList>
            <person name="Hensen N."/>
            <person name="Bonometti L."/>
            <person name="Westerberg I."/>
            <person name="Brannstrom I.O."/>
            <person name="Guillou S."/>
            <person name="Cros-Aarteil S."/>
            <person name="Calhoun S."/>
            <person name="Haridas S."/>
            <person name="Kuo A."/>
            <person name="Mondo S."/>
            <person name="Pangilinan J."/>
            <person name="Riley R."/>
            <person name="LaButti K."/>
            <person name="Andreopoulos B."/>
            <person name="Lipzen A."/>
            <person name="Chen C."/>
            <person name="Yan M."/>
            <person name="Daum C."/>
            <person name="Ng V."/>
            <person name="Clum A."/>
            <person name="Steindorff A."/>
            <person name="Ohm R.A."/>
            <person name="Martin F."/>
            <person name="Silar P."/>
            <person name="Natvig D.O."/>
            <person name="Lalanne C."/>
            <person name="Gautier V."/>
            <person name="Ament-Velasquez S.L."/>
            <person name="Kruys A."/>
            <person name="Hutchinson M.I."/>
            <person name="Powell A.J."/>
            <person name="Barry K."/>
            <person name="Miller A.N."/>
            <person name="Grigoriev I.V."/>
            <person name="Debuchy R."/>
            <person name="Gladieux P."/>
            <person name="Hiltunen Thoren M."/>
            <person name="Johannesson H."/>
        </authorList>
    </citation>
    <scope>NUCLEOTIDE SEQUENCE</scope>
    <source>
        <strain evidence="4">PSN309</strain>
    </source>
</reference>
<comment type="similarity">
    <text evidence="1">Belongs to the 3-beta-HSD family.</text>
</comment>
<evidence type="ECO:0000256" key="1">
    <source>
        <dbReference type="ARBA" id="ARBA00009219"/>
    </source>
</evidence>
<dbReference type="GO" id="GO:0016616">
    <property type="term" value="F:oxidoreductase activity, acting on the CH-OH group of donors, NAD or NADP as acceptor"/>
    <property type="evidence" value="ECO:0007669"/>
    <property type="project" value="InterPro"/>
</dbReference>
<dbReference type="InterPro" id="IPR002225">
    <property type="entry name" value="3Beta_OHSteriod_DH/Estase"/>
</dbReference>
<dbReference type="InterPro" id="IPR050177">
    <property type="entry name" value="Lipid_A_modif_metabolic_enz"/>
</dbReference>
<dbReference type="InterPro" id="IPR036291">
    <property type="entry name" value="NAD(P)-bd_dom_sf"/>
</dbReference>
<keyword evidence="5" id="KW-1185">Reference proteome</keyword>
<accession>A0AAN6X2F5</accession>
<dbReference type="EMBL" id="MU864353">
    <property type="protein sequence ID" value="KAK4192828.1"/>
    <property type="molecule type" value="Genomic_DNA"/>
</dbReference>
<dbReference type="GO" id="GO:0006694">
    <property type="term" value="P:steroid biosynthetic process"/>
    <property type="evidence" value="ECO:0007669"/>
    <property type="project" value="InterPro"/>
</dbReference>
<dbReference type="Gene3D" id="3.40.50.720">
    <property type="entry name" value="NAD(P)-binding Rossmann-like Domain"/>
    <property type="match status" value="1"/>
</dbReference>
<keyword evidence="2" id="KW-0560">Oxidoreductase</keyword>
<dbReference type="Pfam" id="PF01073">
    <property type="entry name" value="3Beta_HSD"/>
    <property type="match status" value="1"/>
</dbReference>